<accession>A0A2B4SL28</accession>
<keyword evidence="3" id="KW-1185">Reference proteome</keyword>
<dbReference type="Proteomes" id="UP000225706">
    <property type="component" value="Unassembled WGS sequence"/>
</dbReference>
<reference evidence="3" key="1">
    <citation type="journal article" date="2017" name="bioRxiv">
        <title>Comparative analysis of the genomes of Stylophora pistillata and Acropora digitifera provides evidence for extensive differences between species of corals.</title>
        <authorList>
            <person name="Voolstra C.R."/>
            <person name="Li Y."/>
            <person name="Liew Y.J."/>
            <person name="Baumgarten S."/>
            <person name="Zoccola D."/>
            <person name="Flot J.-F."/>
            <person name="Tambutte S."/>
            <person name="Allemand D."/>
            <person name="Aranda M."/>
        </authorList>
    </citation>
    <scope>NUCLEOTIDE SEQUENCE [LARGE SCALE GENOMIC DNA]</scope>
</reference>
<dbReference type="AlphaFoldDB" id="A0A2B4SL28"/>
<proteinExistence type="predicted"/>
<feature type="region of interest" description="Disordered" evidence="1">
    <location>
        <begin position="66"/>
        <end position="115"/>
    </location>
</feature>
<comment type="caution">
    <text evidence="2">The sequence shown here is derived from an EMBL/GenBank/DDBJ whole genome shotgun (WGS) entry which is preliminary data.</text>
</comment>
<sequence>MPVIQPSPAVPMTPQCVQVMRDWAQTFGAAVRQHSVRQETTMARAGTLPSYLYQREVRQGESVSLERFGEQRRNEAEEADEEDGILEYDSSSSEDLEDESTSKEEANDDVGGIPSLDHEATVLLGTVDVAMAENCELANCLLSCD</sequence>
<feature type="compositionally biased region" description="Acidic residues" evidence="1">
    <location>
        <begin position="77"/>
        <end position="99"/>
    </location>
</feature>
<evidence type="ECO:0000313" key="3">
    <source>
        <dbReference type="Proteomes" id="UP000225706"/>
    </source>
</evidence>
<evidence type="ECO:0000256" key="1">
    <source>
        <dbReference type="SAM" id="MobiDB-lite"/>
    </source>
</evidence>
<name>A0A2B4SL28_STYPI</name>
<protein>
    <submittedName>
        <fullName evidence="2">Uncharacterized protein</fullName>
    </submittedName>
</protein>
<organism evidence="2 3">
    <name type="scientific">Stylophora pistillata</name>
    <name type="common">Smooth cauliflower coral</name>
    <dbReference type="NCBI Taxonomy" id="50429"/>
    <lineage>
        <taxon>Eukaryota</taxon>
        <taxon>Metazoa</taxon>
        <taxon>Cnidaria</taxon>
        <taxon>Anthozoa</taxon>
        <taxon>Hexacorallia</taxon>
        <taxon>Scleractinia</taxon>
        <taxon>Astrocoeniina</taxon>
        <taxon>Pocilloporidae</taxon>
        <taxon>Stylophora</taxon>
    </lineage>
</organism>
<gene>
    <name evidence="2" type="ORF">AWC38_SpisGene6101</name>
</gene>
<dbReference type="EMBL" id="LSMT01000070">
    <property type="protein sequence ID" value="PFX29125.1"/>
    <property type="molecule type" value="Genomic_DNA"/>
</dbReference>
<feature type="compositionally biased region" description="Basic and acidic residues" evidence="1">
    <location>
        <begin position="67"/>
        <end position="76"/>
    </location>
</feature>
<evidence type="ECO:0000313" key="2">
    <source>
        <dbReference type="EMBL" id="PFX29125.1"/>
    </source>
</evidence>